<protein>
    <submittedName>
        <fullName evidence="7">Flocculation protein FLO11-like</fullName>
    </submittedName>
</protein>
<organism evidence="6 7">
    <name type="scientific">Lingula anatina</name>
    <name type="common">Brachiopod</name>
    <name type="synonym">Lingula unguis</name>
    <dbReference type="NCBI Taxonomy" id="7574"/>
    <lineage>
        <taxon>Eukaryota</taxon>
        <taxon>Metazoa</taxon>
        <taxon>Spiralia</taxon>
        <taxon>Lophotrochozoa</taxon>
        <taxon>Brachiopoda</taxon>
        <taxon>Linguliformea</taxon>
        <taxon>Lingulata</taxon>
        <taxon>Lingulida</taxon>
        <taxon>Linguloidea</taxon>
        <taxon>Lingulidae</taxon>
        <taxon>Lingula</taxon>
    </lineage>
</organism>
<reference evidence="7" key="1">
    <citation type="submission" date="2025-08" db="UniProtKB">
        <authorList>
            <consortium name="RefSeq"/>
        </authorList>
    </citation>
    <scope>IDENTIFICATION</scope>
    <source>
        <tissue evidence="7">Gonads</tissue>
    </source>
</reference>
<feature type="compositionally biased region" description="Acidic residues" evidence="3">
    <location>
        <begin position="687"/>
        <end position="696"/>
    </location>
</feature>
<evidence type="ECO:0000259" key="5">
    <source>
        <dbReference type="PROSITE" id="PS01180"/>
    </source>
</evidence>
<dbReference type="InParanoid" id="A0A1S3HQI9"/>
<dbReference type="PROSITE" id="PS01180">
    <property type="entry name" value="CUB"/>
    <property type="match status" value="1"/>
</dbReference>
<dbReference type="KEGG" id="lak:106156912"/>
<dbReference type="Pfam" id="PF00431">
    <property type="entry name" value="CUB"/>
    <property type="match status" value="1"/>
</dbReference>
<evidence type="ECO:0000256" key="3">
    <source>
        <dbReference type="SAM" id="MobiDB-lite"/>
    </source>
</evidence>
<feature type="disulfide bond" evidence="2">
    <location>
        <begin position="2"/>
        <end position="29"/>
    </location>
</feature>
<dbReference type="SMART" id="SM00042">
    <property type="entry name" value="CUB"/>
    <property type="match status" value="1"/>
</dbReference>
<feature type="region of interest" description="Disordered" evidence="3">
    <location>
        <begin position="505"/>
        <end position="627"/>
    </location>
</feature>
<dbReference type="GeneID" id="106156912"/>
<evidence type="ECO:0000256" key="4">
    <source>
        <dbReference type="SAM" id="Phobius"/>
    </source>
</evidence>
<comment type="caution">
    <text evidence="2">Lacks conserved residue(s) required for the propagation of feature annotation.</text>
</comment>
<feature type="compositionally biased region" description="Basic and acidic residues" evidence="3">
    <location>
        <begin position="738"/>
        <end position="747"/>
    </location>
</feature>
<dbReference type="RefSeq" id="XP_013387806.1">
    <property type="nucleotide sequence ID" value="XM_013532352.1"/>
</dbReference>
<feature type="domain" description="CUB" evidence="5">
    <location>
        <begin position="2"/>
        <end position="71"/>
    </location>
</feature>
<gene>
    <name evidence="7" type="primary">LOC106156912</name>
</gene>
<sequence length="747" mass="81302">MCGAHSFKTKAGYLMSPNFPNKYKPNINCQCRLTSTNGENIHIQILFLSIHFQDPCTDWLKINNKKKCGFSTDVIEAPTFDLEFHTDDKEHHSGYWLYFKASGSGSVNVECDNFPIPDNNGKSTTTTTTTTTTKKMITTLLSKKVPTTTTVSTPSSTRTSTTTTTPTKPSFPPTTTLSTTTMTTSATTTRVTTSSISTTTTPLTRTPAFTSKATVTTTTASSTTSPTRTTSPSTFKPTSSETTLPTPIGPFKQTTGYHPEKGENASEGSVTTASTTRVLFNISETVVFTPSTRFSTTTNATVGAIVEEEKGFTLLGWIIVCVAIVGLMLILLILGLLFWCRRKRMKNEETQTNGNASATIDVVVTSSSGVTEENCDKTRLVTNADESTQFGNGFISMSHTTGTINQALVIVENVSNDSNPVASILSKAVQVNLDPDITYDDNIIIIGRAEFEIDSVANLYSRIRHKDKGIQIGSGVLPCEKDAGKATTRSGCLYEDVQLAPKAAKRSSLQGVLSPAAPATKQRKSKHKPDKQDQTEYLELPVLNVNDKKQIPQSPVSSIDHVRKRTRRGPPKRMDYLDVTVPDRSHRSNVSTDQVRKKARKDTAKRIARLTNSQEETERKPMVSTENVKQQARTVGGRKIKAVARRRSSSSGIDICTPVPAASTIDGYTSDEYQTSISSHGMTSEDLPSELEEESSGSETSSHFETNSNRKASILSLSVVDEMVMSPETPDNSGSDSDWDKKSAISI</sequence>
<dbReference type="OrthoDB" id="6161335at2759"/>
<evidence type="ECO:0000313" key="7">
    <source>
        <dbReference type="RefSeq" id="XP_013387806.1"/>
    </source>
</evidence>
<dbReference type="Gene3D" id="2.60.120.290">
    <property type="entry name" value="Spermadhesin, CUB domain"/>
    <property type="match status" value="1"/>
</dbReference>
<dbReference type="InterPro" id="IPR035914">
    <property type="entry name" value="Sperma_CUB_dom_sf"/>
</dbReference>
<dbReference type="SUPFAM" id="SSF49854">
    <property type="entry name" value="Spermadhesin, CUB domain"/>
    <property type="match status" value="1"/>
</dbReference>
<evidence type="ECO:0000256" key="1">
    <source>
        <dbReference type="ARBA" id="ARBA00023157"/>
    </source>
</evidence>
<keyword evidence="1 2" id="KW-1015">Disulfide bond</keyword>
<evidence type="ECO:0000256" key="2">
    <source>
        <dbReference type="PROSITE-ProRule" id="PRU00059"/>
    </source>
</evidence>
<name>A0A1S3HQI9_LINAN</name>
<keyword evidence="6" id="KW-1185">Reference proteome</keyword>
<dbReference type="CDD" id="cd00041">
    <property type="entry name" value="CUB"/>
    <property type="match status" value="1"/>
</dbReference>
<keyword evidence="4" id="KW-0472">Membrane</keyword>
<feature type="compositionally biased region" description="Basic residues" evidence="3">
    <location>
        <begin position="562"/>
        <end position="571"/>
    </location>
</feature>
<feature type="compositionally biased region" description="Basic and acidic residues" evidence="3">
    <location>
        <begin position="572"/>
        <end position="586"/>
    </location>
</feature>
<proteinExistence type="predicted"/>
<feature type="region of interest" description="Disordered" evidence="3">
    <location>
        <begin position="146"/>
        <end position="270"/>
    </location>
</feature>
<feature type="compositionally biased region" description="Low complexity" evidence="3">
    <location>
        <begin position="146"/>
        <end position="243"/>
    </location>
</feature>
<dbReference type="Proteomes" id="UP000085678">
    <property type="component" value="Unplaced"/>
</dbReference>
<keyword evidence="4" id="KW-0812">Transmembrane</keyword>
<dbReference type="InterPro" id="IPR000859">
    <property type="entry name" value="CUB_dom"/>
</dbReference>
<feature type="region of interest" description="Disordered" evidence="3">
    <location>
        <begin position="674"/>
        <end position="747"/>
    </location>
</feature>
<dbReference type="AlphaFoldDB" id="A0A1S3HQI9"/>
<feature type="transmembrane region" description="Helical" evidence="4">
    <location>
        <begin position="314"/>
        <end position="339"/>
    </location>
</feature>
<keyword evidence="4" id="KW-1133">Transmembrane helix</keyword>
<evidence type="ECO:0000313" key="6">
    <source>
        <dbReference type="Proteomes" id="UP000085678"/>
    </source>
</evidence>
<accession>A0A1S3HQI9</accession>